<dbReference type="EMBL" id="OX451741">
    <property type="protein sequence ID" value="CAI8619346.1"/>
    <property type="molecule type" value="Genomic_DNA"/>
</dbReference>
<evidence type="ECO:0000259" key="1">
    <source>
        <dbReference type="Pfam" id="PF07777"/>
    </source>
</evidence>
<dbReference type="Proteomes" id="UP001157006">
    <property type="component" value="Chromosome 6"/>
</dbReference>
<dbReference type="PANTHER" id="PTHR36796">
    <property type="entry name" value="PROTEIN KINASE SUPERFAMILY PROTEIN"/>
    <property type="match status" value="1"/>
</dbReference>
<name>A0AAV1B9Z3_VICFA</name>
<sequence>MISMTAYYWKRVNIPPYFNSGVASGHPHHLYMWGQPQPMMHPYGPPYAPFYSHGGVYTHHAVVMEEDSKLKMFKKLWWLAFRDYEKSSATDYAKVASEKISKLFSWNSFERGQAMKRRRCFIIVLLKGYLIGLDYMHDHDKLHQCLGPFSISLKYVTSRPLVLFYVFHLDYISLSLYH</sequence>
<accession>A0AAV1B9Z3</accession>
<dbReference type="InterPro" id="IPR012900">
    <property type="entry name" value="MFMR"/>
</dbReference>
<gene>
    <name evidence="2" type="ORF">VFH_VI166360</name>
</gene>
<evidence type="ECO:0000313" key="3">
    <source>
        <dbReference type="Proteomes" id="UP001157006"/>
    </source>
</evidence>
<dbReference type="GO" id="GO:0009507">
    <property type="term" value="C:chloroplast"/>
    <property type="evidence" value="ECO:0007669"/>
    <property type="project" value="TreeGrafter"/>
</dbReference>
<keyword evidence="3" id="KW-1185">Reference proteome</keyword>
<reference evidence="2 3" key="1">
    <citation type="submission" date="2023-01" db="EMBL/GenBank/DDBJ databases">
        <authorList>
            <person name="Kreplak J."/>
        </authorList>
    </citation>
    <scope>NUCLEOTIDE SEQUENCE [LARGE SCALE GENOMIC DNA]</scope>
</reference>
<evidence type="ECO:0000313" key="2">
    <source>
        <dbReference type="EMBL" id="CAI8619346.1"/>
    </source>
</evidence>
<organism evidence="2 3">
    <name type="scientific">Vicia faba</name>
    <name type="common">Broad bean</name>
    <name type="synonym">Faba vulgaris</name>
    <dbReference type="NCBI Taxonomy" id="3906"/>
    <lineage>
        <taxon>Eukaryota</taxon>
        <taxon>Viridiplantae</taxon>
        <taxon>Streptophyta</taxon>
        <taxon>Embryophyta</taxon>
        <taxon>Tracheophyta</taxon>
        <taxon>Spermatophyta</taxon>
        <taxon>Magnoliopsida</taxon>
        <taxon>eudicotyledons</taxon>
        <taxon>Gunneridae</taxon>
        <taxon>Pentapetalae</taxon>
        <taxon>rosids</taxon>
        <taxon>fabids</taxon>
        <taxon>Fabales</taxon>
        <taxon>Fabaceae</taxon>
        <taxon>Papilionoideae</taxon>
        <taxon>50 kb inversion clade</taxon>
        <taxon>NPAAA clade</taxon>
        <taxon>Hologalegina</taxon>
        <taxon>IRL clade</taxon>
        <taxon>Fabeae</taxon>
        <taxon>Vicia</taxon>
    </lineage>
</organism>
<protein>
    <recommendedName>
        <fullName evidence="1">G-box binding protein multifunctional mosaic region domain-containing protein</fullName>
    </recommendedName>
</protein>
<feature type="domain" description="G-box binding protein multifunctional mosaic region" evidence="1">
    <location>
        <begin position="3"/>
        <end position="62"/>
    </location>
</feature>
<proteinExistence type="predicted"/>
<dbReference type="PANTHER" id="PTHR36796:SF1">
    <property type="entry name" value="PROTEIN KINASE SUPERFAMILY PROTEIN"/>
    <property type="match status" value="1"/>
</dbReference>
<dbReference type="AlphaFoldDB" id="A0AAV1B9Z3"/>
<dbReference type="Pfam" id="PF07777">
    <property type="entry name" value="MFMR"/>
    <property type="match status" value="1"/>
</dbReference>